<feature type="signal peptide" evidence="1">
    <location>
        <begin position="1"/>
        <end position="16"/>
    </location>
</feature>
<comment type="caution">
    <text evidence="2">The sequence shown here is derived from an EMBL/GenBank/DDBJ whole genome shotgun (WGS) entry which is preliminary data.</text>
</comment>
<sequence>MVGLVLAIASPSVAWAAIQEKENDSHDYPTQIRVRYVMECMKRNGGMNFGNLYKCSCTIDKIAEQLTVSEFTFAETYLRGAEAGGERGELLREGPGSEDARSQLLQAESNAVKECFPDGGNMDRGSGGK</sequence>
<reference evidence="2 3" key="1">
    <citation type="submission" date="2024-08" db="EMBL/GenBank/DDBJ databases">
        <title>Whole-genome sequencing of halo(alkali)philic microorganisms from hypersaline lakes.</title>
        <authorList>
            <person name="Sorokin D.Y."/>
            <person name="Merkel A.Y."/>
            <person name="Messina E."/>
            <person name="Yakimov M."/>
        </authorList>
    </citation>
    <scope>NUCLEOTIDE SEQUENCE [LARGE SCALE GENOMIC DNA]</scope>
    <source>
        <strain evidence="2 3">Cl-TMA</strain>
    </source>
</reference>
<organism evidence="2 3">
    <name type="scientific">Thiohalorhabdus methylotrophus</name>
    <dbReference type="NCBI Taxonomy" id="3242694"/>
    <lineage>
        <taxon>Bacteria</taxon>
        <taxon>Pseudomonadati</taxon>
        <taxon>Pseudomonadota</taxon>
        <taxon>Gammaproteobacteria</taxon>
        <taxon>Thiohalorhabdales</taxon>
        <taxon>Thiohalorhabdaceae</taxon>
        <taxon>Thiohalorhabdus</taxon>
    </lineage>
</organism>
<evidence type="ECO:0000313" key="2">
    <source>
        <dbReference type="EMBL" id="MFA9461064.1"/>
    </source>
</evidence>
<accession>A0ABV4TWV1</accession>
<evidence type="ECO:0000313" key="3">
    <source>
        <dbReference type="Proteomes" id="UP001575181"/>
    </source>
</evidence>
<protein>
    <submittedName>
        <fullName evidence="2">Uncharacterized protein</fullName>
    </submittedName>
</protein>
<name>A0ABV4TWV1_9GAMM</name>
<dbReference type="RefSeq" id="WP_373655852.1">
    <property type="nucleotide sequence ID" value="NZ_JBGUAW010000006.1"/>
</dbReference>
<feature type="chain" id="PRO_5045060891" evidence="1">
    <location>
        <begin position="17"/>
        <end position="129"/>
    </location>
</feature>
<gene>
    <name evidence="2" type="ORF">ACERLL_09535</name>
</gene>
<proteinExistence type="predicted"/>
<keyword evidence="1" id="KW-0732">Signal</keyword>
<dbReference type="EMBL" id="JBGUAW010000006">
    <property type="protein sequence ID" value="MFA9461064.1"/>
    <property type="molecule type" value="Genomic_DNA"/>
</dbReference>
<dbReference type="Proteomes" id="UP001575181">
    <property type="component" value="Unassembled WGS sequence"/>
</dbReference>
<keyword evidence="3" id="KW-1185">Reference proteome</keyword>
<evidence type="ECO:0000256" key="1">
    <source>
        <dbReference type="SAM" id="SignalP"/>
    </source>
</evidence>